<evidence type="ECO:0000256" key="1">
    <source>
        <dbReference type="SAM" id="Coils"/>
    </source>
</evidence>
<gene>
    <name evidence="2" type="ordered locus">Sthe_1413</name>
</gene>
<dbReference type="AlphaFoldDB" id="D1C3N1"/>
<reference evidence="3" key="1">
    <citation type="submission" date="2009-11" db="EMBL/GenBank/DDBJ databases">
        <title>The complete chromosome 1 of Sphaerobacter thermophilus DSM 20745.</title>
        <authorList>
            <person name="Lucas S."/>
            <person name="Copeland A."/>
            <person name="Lapidus A."/>
            <person name="Glavina del Rio T."/>
            <person name="Dalin E."/>
            <person name="Tice H."/>
            <person name="Bruce D."/>
            <person name="Goodwin L."/>
            <person name="Pitluck S."/>
            <person name="Kyrpides N."/>
            <person name="Mavromatis K."/>
            <person name="Ivanova N."/>
            <person name="Mikhailova N."/>
            <person name="LaButti K.M."/>
            <person name="Clum A."/>
            <person name="Sun H.I."/>
            <person name="Brettin T."/>
            <person name="Detter J.C."/>
            <person name="Han C."/>
            <person name="Larimer F."/>
            <person name="Land M."/>
            <person name="Hauser L."/>
            <person name="Markowitz V."/>
            <person name="Cheng J.F."/>
            <person name="Hugenholtz P."/>
            <person name="Woyke T."/>
            <person name="Wu D."/>
            <person name="Steenblock K."/>
            <person name="Schneider S."/>
            <person name="Pukall R."/>
            <person name="Goeker M."/>
            <person name="Klenk H.P."/>
            <person name="Eisen J.A."/>
        </authorList>
    </citation>
    <scope>NUCLEOTIDE SEQUENCE [LARGE SCALE GENOMIC DNA]</scope>
    <source>
        <strain evidence="3">ATCC 49802 / DSM 20745 / S 6022</strain>
    </source>
</reference>
<evidence type="ECO:0000313" key="2">
    <source>
        <dbReference type="EMBL" id="ACZ38848.1"/>
    </source>
</evidence>
<sequence>MTAILGYIVLLAVTVAVFAFVLQPLLSARRQPASIPPARLADLQARRAYLMDAIREVDFDYSLGKVTEAEYQEVRGRYLREAAEVLRELERESSAVDAEIEREIARLQELAREPDRPVPERDGAADVS</sequence>
<dbReference type="EMBL" id="CP001823">
    <property type="protein sequence ID" value="ACZ38848.1"/>
    <property type="molecule type" value="Genomic_DNA"/>
</dbReference>
<reference evidence="2 3" key="2">
    <citation type="journal article" date="2010" name="Stand. Genomic Sci.">
        <title>Complete genome sequence of Desulfohalobium retbaense type strain (HR(100)).</title>
        <authorList>
            <person name="Spring S."/>
            <person name="Nolan M."/>
            <person name="Lapidus A."/>
            <person name="Glavina Del Rio T."/>
            <person name="Copeland A."/>
            <person name="Tice H."/>
            <person name="Cheng J.F."/>
            <person name="Lucas S."/>
            <person name="Land M."/>
            <person name="Chen F."/>
            <person name="Bruce D."/>
            <person name="Goodwin L."/>
            <person name="Pitluck S."/>
            <person name="Ivanova N."/>
            <person name="Mavromatis K."/>
            <person name="Mikhailova N."/>
            <person name="Pati A."/>
            <person name="Chen A."/>
            <person name="Palaniappan K."/>
            <person name="Hauser L."/>
            <person name="Chang Y.J."/>
            <person name="Jeffries C.D."/>
            <person name="Munk C."/>
            <person name="Kiss H."/>
            <person name="Chain P."/>
            <person name="Han C."/>
            <person name="Brettin T."/>
            <person name="Detter J.C."/>
            <person name="Schuler E."/>
            <person name="Goker M."/>
            <person name="Rohde M."/>
            <person name="Bristow J."/>
            <person name="Eisen J.A."/>
            <person name="Markowitz V."/>
            <person name="Hugenholtz P."/>
            <person name="Kyrpides N.C."/>
            <person name="Klenk H.P."/>
        </authorList>
    </citation>
    <scope>NUCLEOTIDE SEQUENCE [LARGE SCALE GENOMIC DNA]</scope>
    <source>
        <strain evidence="3">ATCC 49802 / DSM 20745 / S 6022</strain>
    </source>
</reference>
<keyword evidence="3" id="KW-1185">Reference proteome</keyword>
<dbReference type="Proteomes" id="UP000002027">
    <property type="component" value="Chromosome 1"/>
</dbReference>
<keyword evidence="1" id="KW-0175">Coiled coil</keyword>
<proteinExistence type="predicted"/>
<dbReference type="InParanoid" id="D1C3N1"/>
<name>D1C3N1_SPHTD</name>
<dbReference type="KEGG" id="sti:Sthe_1413"/>
<evidence type="ECO:0008006" key="4">
    <source>
        <dbReference type="Google" id="ProtNLM"/>
    </source>
</evidence>
<dbReference type="eggNOG" id="ENOG5030TCV">
    <property type="taxonomic scope" value="Bacteria"/>
</dbReference>
<dbReference type="HOGENOM" id="CLU_1958187_0_0_0"/>
<dbReference type="STRING" id="479434.Sthe_1413"/>
<protein>
    <recommendedName>
        <fullName evidence="4">C-type cytochrome biogenesis protein CcmI</fullName>
    </recommendedName>
</protein>
<dbReference type="OrthoDB" id="1727065at2"/>
<accession>D1C3N1</accession>
<feature type="coiled-coil region" evidence="1">
    <location>
        <begin position="79"/>
        <end position="106"/>
    </location>
</feature>
<dbReference type="RefSeq" id="WP_012871895.1">
    <property type="nucleotide sequence ID" value="NC_013523.1"/>
</dbReference>
<evidence type="ECO:0000313" key="3">
    <source>
        <dbReference type="Proteomes" id="UP000002027"/>
    </source>
</evidence>
<organism evidence="2 3">
    <name type="scientific">Sphaerobacter thermophilus (strain ATCC 49802 / DSM 20745 / KCCM 41009 / NCIMB 13125 / S 6022)</name>
    <dbReference type="NCBI Taxonomy" id="479434"/>
    <lineage>
        <taxon>Bacteria</taxon>
        <taxon>Pseudomonadati</taxon>
        <taxon>Thermomicrobiota</taxon>
        <taxon>Thermomicrobia</taxon>
        <taxon>Sphaerobacterales</taxon>
        <taxon>Sphaerobacterineae</taxon>
        <taxon>Sphaerobacteraceae</taxon>
        <taxon>Sphaerobacter</taxon>
    </lineage>
</organism>